<proteinExistence type="predicted"/>
<protein>
    <submittedName>
        <fullName evidence="1">Uncharacterized protein</fullName>
    </submittedName>
</protein>
<name>A0A6U4Y2U0_HEMAN</name>
<evidence type="ECO:0000313" key="1">
    <source>
        <dbReference type="EMBL" id="CAD8967388.1"/>
    </source>
</evidence>
<reference evidence="1" key="1">
    <citation type="submission" date="2021-01" db="EMBL/GenBank/DDBJ databases">
        <authorList>
            <person name="Corre E."/>
            <person name="Pelletier E."/>
            <person name="Niang G."/>
            <person name="Scheremetjew M."/>
            <person name="Finn R."/>
            <person name="Kale V."/>
            <person name="Holt S."/>
            <person name="Cochrane G."/>
            <person name="Meng A."/>
            <person name="Brown T."/>
            <person name="Cohen L."/>
        </authorList>
    </citation>
    <scope>NUCLEOTIDE SEQUENCE</scope>
    <source>
        <strain evidence="1">CCMP644</strain>
    </source>
</reference>
<gene>
    <name evidence="1" type="ORF">HAND00432_LOCUS18522</name>
</gene>
<sequence>MAQTCVRAAAVLKQIYTPMQIARAGQGEEGMFRVANVTEEDGGEEKLDKATRAMQAMVSCSKFVVPVVATDDALMDSLVSAILHLEYLIQARERHAQVVESHAAPSDSREWQTQASSSLASKVWHCGYLATRLLAQCAFTSYDFAVNLAMRHEHLIMPKHTCTLAVLCEQGSDFSVSSEALGLMCCTERAFAEKRFRNAMDNFVAQRAEEIIRPLEEGIYASRPRLNV</sequence>
<dbReference type="EMBL" id="HBFX01030707">
    <property type="protein sequence ID" value="CAD8967388.1"/>
    <property type="molecule type" value="Transcribed_RNA"/>
</dbReference>
<dbReference type="AlphaFoldDB" id="A0A6U4Y2U0"/>
<organism evidence="1">
    <name type="scientific">Hemiselmis andersenii</name>
    <name type="common">Cryptophyte alga</name>
    <dbReference type="NCBI Taxonomy" id="464988"/>
    <lineage>
        <taxon>Eukaryota</taxon>
        <taxon>Cryptophyceae</taxon>
        <taxon>Cryptomonadales</taxon>
        <taxon>Hemiselmidaceae</taxon>
        <taxon>Hemiselmis</taxon>
    </lineage>
</organism>
<accession>A0A6U4Y2U0</accession>